<feature type="domain" description="Ig-like" evidence="1">
    <location>
        <begin position="44"/>
        <end position="139"/>
    </location>
</feature>
<feature type="non-terminal residue" evidence="3">
    <location>
        <position position="240"/>
    </location>
</feature>
<evidence type="ECO:0000313" key="2">
    <source>
        <dbReference type="Proteomes" id="UP000694843"/>
    </source>
</evidence>
<dbReference type="SMART" id="SM00409">
    <property type="entry name" value="IG"/>
    <property type="match status" value="2"/>
</dbReference>
<dbReference type="CDD" id="cd00096">
    <property type="entry name" value="Ig"/>
    <property type="match status" value="1"/>
</dbReference>
<dbReference type="RefSeq" id="XP_018024951.1">
    <property type="nucleotide sequence ID" value="XM_018169462.1"/>
</dbReference>
<dbReference type="SMART" id="SM00406">
    <property type="entry name" value="IGv"/>
    <property type="match status" value="2"/>
</dbReference>
<dbReference type="InterPro" id="IPR037448">
    <property type="entry name" value="Zig-8"/>
</dbReference>
<dbReference type="InterPro" id="IPR007110">
    <property type="entry name" value="Ig-like_dom"/>
</dbReference>
<dbReference type="Pfam" id="PF07686">
    <property type="entry name" value="V-set"/>
    <property type="match status" value="1"/>
</dbReference>
<dbReference type="InterPro" id="IPR013106">
    <property type="entry name" value="Ig_V-set"/>
</dbReference>
<reference evidence="3" key="1">
    <citation type="submission" date="2025-08" db="UniProtKB">
        <authorList>
            <consortium name="RefSeq"/>
        </authorList>
    </citation>
    <scope>IDENTIFICATION</scope>
    <source>
        <tissue evidence="3">Whole organism</tissue>
    </source>
</reference>
<keyword evidence="2" id="KW-1185">Reference proteome</keyword>
<dbReference type="Pfam" id="PF13927">
    <property type="entry name" value="Ig_3"/>
    <property type="match status" value="1"/>
</dbReference>
<protein>
    <submittedName>
        <fullName evidence="3">Zwei Ig domain protein zig-8</fullName>
    </submittedName>
</protein>
<evidence type="ECO:0000313" key="3">
    <source>
        <dbReference type="RefSeq" id="XP_018024951.1"/>
    </source>
</evidence>
<dbReference type="GeneID" id="108680588"/>
<dbReference type="PANTHER" id="PTHR23279">
    <property type="entry name" value="DEFECTIVE PROBOSCIS EXTENSION RESPONSE DPR -RELATED"/>
    <property type="match status" value="1"/>
</dbReference>
<dbReference type="InterPro" id="IPR036179">
    <property type="entry name" value="Ig-like_dom_sf"/>
</dbReference>
<dbReference type="SUPFAM" id="SSF48726">
    <property type="entry name" value="Immunoglobulin"/>
    <property type="match status" value="2"/>
</dbReference>
<evidence type="ECO:0000259" key="1">
    <source>
        <dbReference type="PROSITE" id="PS50835"/>
    </source>
</evidence>
<sequence>MILRLLQFFVTCESIFYISGSLHASKSLPQGRPSLNWDKYLLQPTFDESNRVKVVAAAGGTAFLHCKINHLADRAVTWIRKSDVQVLTVNSYTYTSDQRFSAHSSDDADEWVLKITSAQIDDSGGYECQVSTETKMSLTYELKVVVAQAEISGTREVYMNSGGDLDLRCTVPQITDPPEFILWYHQRTIINYSDRSGVRVTMNSARKTSRLFIKSARAADSGNYTCNIRKDKKIICVEML</sequence>
<dbReference type="PANTHER" id="PTHR23279:SF41">
    <property type="entry name" value="DEFECTIVE PROBOSCIS EXTENSION RESPONSE 4-RELATED"/>
    <property type="match status" value="1"/>
</dbReference>
<dbReference type="PROSITE" id="PS50835">
    <property type="entry name" value="IG_LIKE"/>
    <property type="match status" value="2"/>
</dbReference>
<dbReference type="SMART" id="SM00408">
    <property type="entry name" value="IGc2"/>
    <property type="match status" value="2"/>
</dbReference>
<dbReference type="GO" id="GO:0050808">
    <property type="term" value="P:synapse organization"/>
    <property type="evidence" value="ECO:0007669"/>
    <property type="project" value="TreeGrafter"/>
</dbReference>
<proteinExistence type="predicted"/>
<name>A0A8B7PI02_HYAAZ</name>
<organism evidence="2 3">
    <name type="scientific">Hyalella azteca</name>
    <name type="common">Amphipod</name>
    <dbReference type="NCBI Taxonomy" id="294128"/>
    <lineage>
        <taxon>Eukaryota</taxon>
        <taxon>Metazoa</taxon>
        <taxon>Ecdysozoa</taxon>
        <taxon>Arthropoda</taxon>
        <taxon>Crustacea</taxon>
        <taxon>Multicrustacea</taxon>
        <taxon>Malacostraca</taxon>
        <taxon>Eumalacostraca</taxon>
        <taxon>Peracarida</taxon>
        <taxon>Amphipoda</taxon>
        <taxon>Senticaudata</taxon>
        <taxon>Talitrida</taxon>
        <taxon>Talitroidea</taxon>
        <taxon>Hyalellidae</taxon>
        <taxon>Hyalella</taxon>
    </lineage>
</organism>
<dbReference type="Proteomes" id="UP000694843">
    <property type="component" value="Unplaced"/>
</dbReference>
<dbReference type="InterPro" id="IPR003598">
    <property type="entry name" value="Ig_sub2"/>
</dbReference>
<feature type="domain" description="Ig-like" evidence="1">
    <location>
        <begin position="142"/>
        <end position="236"/>
    </location>
</feature>
<dbReference type="AlphaFoldDB" id="A0A8B7PI02"/>
<dbReference type="KEGG" id="hazt:108680588"/>
<dbReference type="OrthoDB" id="6427221at2759"/>
<dbReference type="FunFam" id="2.60.40.10:FF:000129">
    <property type="entry name" value="CLUMA_CG018772, isoform A"/>
    <property type="match status" value="1"/>
</dbReference>
<accession>A0A8B7PI02</accession>
<dbReference type="Gene3D" id="2.60.40.10">
    <property type="entry name" value="Immunoglobulins"/>
    <property type="match status" value="2"/>
</dbReference>
<dbReference type="GO" id="GO:0032589">
    <property type="term" value="C:neuron projection membrane"/>
    <property type="evidence" value="ECO:0007669"/>
    <property type="project" value="TreeGrafter"/>
</dbReference>
<gene>
    <name evidence="3" type="primary">LOC108680588</name>
</gene>
<dbReference type="OMA" id="YANIRCI"/>
<dbReference type="InterPro" id="IPR003599">
    <property type="entry name" value="Ig_sub"/>
</dbReference>
<dbReference type="InterPro" id="IPR013783">
    <property type="entry name" value="Ig-like_fold"/>
</dbReference>